<evidence type="ECO:0000313" key="2">
    <source>
        <dbReference type="Proteomes" id="UP000184082"/>
    </source>
</evidence>
<name>A0A1M6TI84_9FIRM</name>
<keyword evidence="2" id="KW-1185">Reference proteome</keyword>
<evidence type="ECO:0000313" key="1">
    <source>
        <dbReference type="EMBL" id="SHK56657.1"/>
    </source>
</evidence>
<accession>A0A1M6TI84</accession>
<gene>
    <name evidence="1" type="ORF">SAMN02745883_02360</name>
</gene>
<sequence>MYKKLTEKFFDDNLDNGKEAEMIEKENNPNEETGYSVIKIKTKEHKELFTIKGKFKKVVPKKLICHVLILSGVV</sequence>
<organism evidence="1 2">
    <name type="scientific">Caminicella sporogenes DSM 14501</name>
    <dbReference type="NCBI Taxonomy" id="1121266"/>
    <lineage>
        <taxon>Bacteria</taxon>
        <taxon>Bacillati</taxon>
        <taxon>Bacillota</taxon>
        <taxon>Clostridia</taxon>
        <taxon>Peptostreptococcales</taxon>
        <taxon>Caminicellaceae</taxon>
        <taxon>Caminicella</taxon>
    </lineage>
</organism>
<dbReference type="Proteomes" id="UP000184082">
    <property type="component" value="Unassembled WGS sequence"/>
</dbReference>
<dbReference type="EMBL" id="FRAJ01000027">
    <property type="protein sequence ID" value="SHK56657.1"/>
    <property type="molecule type" value="Genomic_DNA"/>
</dbReference>
<dbReference type="STRING" id="1121266.SAMN02745883_02360"/>
<protein>
    <submittedName>
        <fullName evidence="1">Uncharacterized protein</fullName>
    </submittedName>
</protein>
<proteinExistence type="predicted"/>
<reference evidence="1 2" key="1">
    <citation type="submission" date="2016-11" db="EMBL/GenBank/DDBJ databases">
        <authorList>
            <person name="Jaros S."/>
            <person name="Januszkiewicz K."/>
            <person name="Wedrychowicz H."/>
        </authorList>
    </citation>
    <scope>NUCLEOTIDE SEQUENCE [LARGE SCALE GENOMIC DNA]</scope>
    <source>
        <strain evidence="1 2">DSM 14501</strain>
    </source>
</reference>
<dbReference type="RefSeq" id="WP_200793526.1">
    <property type="nucleotide sequence ID" value="NZ_FRAJ01000027.1"/>
</dbReference>
<dbReference type="AlphaFoldDB" id="A0A1M6TI84"/>